<protein>
    <submittedName>
        <fullName evidence="3">YceI family protein</fullName>
    </submittedName>
</protein>
<accession>A0AAW5EA64</accession>
<dbReference type="Pfam" id="PF04264">
    <property type="entry name" value="YceI"/>
    <property type="match status" value="1"/>
</dbReference>
<name>A0AAW5EA64_9BACI</name>
<comment type="caution">
    <text evidence="3">The sequence shown here is derived from an EMBL/GenBank/DDBJ whole genome shotgun (WGS) entry which is preliminary data.</text>
</comment>
<organism evidence="3 4">
    <name type="scientific">Fredinandcohnia quinoae</name>
    <dbReference type="NCBI Taxonomy" id="2918902"/>
    <lineage>
        <taxon>Bacteria</taxon>
        <taxon>Bacillati</taxon>
        <taxon>Bacillota</taxon>
        <taxon>Bacilli</taxon>
        <taxon>Bacillales</taxon>
        <taxon>Bacillaceae</taxon>
        <taxon>Fredinandcohnia</taxon>
    </lineage>
</organism>
<dbReference type="Gene3D" id="2.40.128.110">
    <property type="entry name" value="Lipid/polyisoprenoid-binding, YceI-like"/>
    <property type="match status" value="1"/>
</dbReference>
<dbReference type="AlphaFoldDB" id="A0AAW5EA64"/>
<evidence type="ECO:0000313" key="4">
    <source>
        <dbReference type="Proteomes" id="UP001431131"/>
    </source>
</evidence>
<dbReference type="Proteomes" id="UP001431131">
    <property type="component" value="Unassembled WGS sequence"/>
</dbReference>
<dbReference type="PANTHER" id="PTHR34406">
    <property type="entry name" value="PROTEIN YCEI"/>
    <property type="match status" value="1"/>
</dbReference>
<evidence type="ECO:0000256" key="1">
    <source>
        <dbReference type="ARBA" id="ARBA00008812"/>
    </source>
</evidence>
<sequence length="176" mass="19295">MVKTKWTVDASHSSIDFSVKHMMIANVKGTFHNFDAVIEADPTDLTSANIKFSVDLASIDTRNEDRDGHLRSADFFDVENHPTMTFTSTSIGKTDDEEYNVTGDLTIHGTTKQETFKVTFEGQGKDPWGNEKVGFSAEGSISRGDYGLVWNSALETGGVLVGDKVKISLQIEAQKA</sequence>
<dbReference type="PANTHER" id="PTHR34406:SF1">
    <property type="entry name" value="PROTEIN YCEI"/>
    <property type="match status" value="1"/>
</dbReference>
<feature type="domain" description="Lipid/polyisoprenoid-binding YceI-like" evidence="2">
    <location>
        <begin position="5"/>
        <end position="174"/>
    </location>
</feature>
<dbReference type="RefSeq" id="WP_240256225.1">
    <property type="nucleotide sequence ID" value="NZ_JAKTTI010000021.1"/>
</dbReference>
<comment type="similarity">
    <text evidence="1">Belongs to the UPF0312 family.</text>
</comment>
<evidence type="ECO:0000313" key="3">
    <source>
        <dbReference type="EMBL" id="MCH1626306.1"/>
    </source>
</evidence>
<dbReference type="SMART" id="SM00867">
    <property type="entry name" value="YceI"/>
    <property type="match status" value="1"/>
</dbReference>
<dbReference type="InterPro" id="IPR007372">
    <property type="entry name" value="Lipid/polyisoprenoid-bd_YceI"/>
</dbReference>
<proteinExistence type="inferred from homology"/>
<dbReference type="EMBL" id="JAKTTI010000021">
    <property type="protein sequence ID" value="MCH1626306.1"/>
    <property type="molecule type" value="Genomic_DNA"/>
</dbReference>
<reference evidence="3" key="1">
    <citation type="submission" date="2022-02" db="EMBL/GenBank/DDBJ databases">
        <title>Fredinandcohnia quinoae sp. nov. isolated from Chenopodium quinoa seeds.</title>
        <authorList>
            <person name="Saati-Santamaria Z."/>
            <person name="Flores-Felix J.D."/>
            <person name="Igual J.M."/>
            <person name="Velazquez E."/>
            <person name="Garcia-Fraile P."/>
            <person name="Martinez-Molina E."/>
        </authorList>
    </citation>
    <scope>NUCLEOTIDE SEQUENCE</scope>
    <source>
        <strain evidence="3">SECRCQ15</strain>
    </source>
</reference>
<dbReference type="SUPFAM" id="SSF101874">
    <property type="entry name" value="YceI-like"/>
    <property type="match status" value="1"/>
</dbReference>
<keyword evidence="4" id="KW-1185">Reference proteome</keyword>
<dbReference type="InterPro" id="IPR036761">
    <property type="entry name" value="TTHA0802/YceI-like_sf"/>
</dbReference>
<evidence type="ECO:0000259" key="2">
    <source>
        <dbReference type="SMART" id="SM00867"/>
    </source>
</evidence>
<gene>
    <name evidence="3" type="ORF">MJG50_13285</name>
</gene>